<keyword evidence="2" id="KW-1185">Reference proteome</keyword>
<dbReference type="STRING" id="70996.SE18_09280"/>
<evidence type="ECO:0000313" key="2">
    <source>
        <dbReference type="Proteomes" id="UP000050277"/>
    </source>
</evidence>
<name>A0A0P6YHA6_9CHLR</name>
<dbReference type="RefSeq" id="WP_054534163.1">
    <property type="nucleotide sequence ID" value="NZ_LGKP01000015.1"/>
</dbReference>
<sequence length="140" mass="16361">MILQEFARYHSHYFFDPDDAILAPLKISNPRAIDGLIFMGPGSAVVFYRTPRGLFLRLNRRELQISDATSADVIRGETNTLIVYEHVYERLRWNYTPPAWIAPLIPNDNASLDEEHFDFGVFIYNVLSNKQRKRLVFTRK</sequence>
<dbReference type="AlphaFoldDB" id="A0A0P6YHA6"/>
<gene>
    <name evidence="1" type="ORF">SE18_09280</name>
</gene>
<dbReference type="EMBL" id="LGKP01000015">
    <property type="protein sequence ID" value="KPL88856.1"/>
    <property type="molecule type" value="Genomic_DNA"/>
</dbReference>
<comment type="caution">
    <text evidence="1">The sequence shown here is derived from an EMBL/GenBank/DDBJ whole genome shotgun (WGS) entry which is preliminary data.</text>
</comment>
<dbReference type="OrthoDB" id="9824190at2"/>
<reference evidence="1 2" key="1">
    <citation type="submission" date="2015-07" db="EMBL/GenBank/DDBJ databases">
        <title>Whole genome sequence of Herpetosiphon geysericola DSM 7119.</title>
        <authorList>
            <person name="Hemp J."/>
            <person name="Ward L.M."/>
            <person name="Pace L.A."/>
            <person name="Fischer W.W."/>
        </authorList>
    </citation>
    <scope>NUCLEOTIDE SEQUENCE [LARGE SCALE GENOMIC DNA]</scope>
    <source>
        <strain evidence="1 2">DSM 7119</strain>
    </source>
</reference>
<accession>A0A0P6YHA6</accession>
<evidence type="ECO:0000313" key="1">
    <source>
        <dbReference type="EMBL" id="KPL88856.1"/>
    </source>
</evidence>
<dbReference type="Proteomes" id="UP000050277">
    <property type="component" value="Unassembled WGS sequence"/>
</dbReference>
<organism evidence="1 2">
    <name type="scientific">Herpetosiphon geysericola</name>
    <dbReference type="NCBI Taxonomy" id="70996"/>
    <lineage>
        <taxon>Bacteria</taxon>
        <taxon>Bacillati</taxon>
        <taxon>Chloroflexota</taxon>
        <taxon>Chloroflexia</taxon>
        <taxon>Herpetosiphonales</taxon>
        <taxon>Herpetosiphonaceae</taxon>
        <taxon>Herpetosiphon</taxon>
    </lineage>
</organism>
<protein>
    <submittedName>
        <fullName evidence="1">Uncharacterized protein</fullName>
    </submittedName>
</protein>
<proteinExistence type="predicted"/>